<accession>A0A5C5X3S3</accession>
<name>A0A5C5X3S3_9PLAN</name>
<proteinExistence type="predicted"/>
<keyword evidence="2" id="KW-1185">Reference proteome</keyword>
<dbReference type="Proteomes" id="UP000317243">
    <property type="component" value="Unassembled WGS sequence"/>
</dbReference>
<protein>
    <submittedName>
        <fullName evidence="1">Uncharacterized protein</fullName>
    </submittedName>
</protein>
<organism evidence="1 2">
    <name type="scientific">Thalassoglobus neptunius</name>
    <dbReference type="NCBI Taxonomy" id="1938619"/>
    <lineage>
        <taxon>Bacteria</taxon>
        <taxon>Pseudomonadati</taxon>
        <taxon>Planctomycetota</taxon>
        <taxon>Planctomycetia</taxon>
        <taxon>Planctomycetales</taxon>
        <taxon>Planctomycetaceae</taxon>
        <taxon>Thalassoglobus</taxon>
    </lineage>
</organism>
<dbReference type="AlphaFoldDB" id="A0A5C5X3S3"/>
<evidence type="ECO:0000313" key="2">
    <source>
        <dbReference type="Proteomes" id="UP000317243"/>
    </source>
</evidence>
<evidence type="ECO:0000313" key="1">
    <source>
        <dbReference type="EMBL" id="TWT57229.1"/>
    </source>
</evidence>
<dbReference type="RefSeq" id="WP_146507090.1">
    <property type="nucleotide sequence ID" value="NZ_SIHI01000001.1"/>
</dbReference>
<gene>
    <name evidence="1" type="ORF">KOR42_05870</name>
</gene>
<sequence>MSYVAIFLLVSGLTVVAYPYVSAWMSGLRTQTTTKGRVTVVPGTIKFPAMTLTRGEACEFRDELDDILKRGE</sequence>
<comment type="caution">
    <text evidence="1">The sequence shown here is derived from an EMBL/GenBank/DDBJ whole genome shotgun (WGS) entry which is preliminary data.</text>
</comment>
<dbReference type="EMBL" id="SIHI01000001">
    <property type="protein sequence ID" value="TWT57229.1"/>
    <property type="molecule type" value="Genomic_DNA"/>
</dbReference>
<reference evidence="1 2" key="1">
    <citation type="submission" date="2019-02" db="EMBL/GenBank/DDBJ databases">
        <title>Deep-cultivation of Planctomycetes and their phenomic and genomic characterization uncovers novel biology.</title>
        <authorList>
            <person name="Wiegand S."/>
            <person name="Jogler M."/>
            <person name="Boedeker C."/>
            <person name="Pinto D."/>
            <person name="Vollmers J."/>
            <person name="Rivas-Marin E."/>
            <person name="Kohn T."/>
            <person name="Peeters S.H."/>
            <person name="Heuer A."/>
            <person name="Rast P."/>
            <person name="Oberbeckmann S."/>
            <person name="Bunk B."/>
            <person name="Jeske O."/>
            <person name="Meyerdierks A."/>
            <person name="Storesund J.E."/>
            <person name="Kallscheuer N."/>
            <person name="Luecker S."/>
            <person name="Lage O.M."/>
            <person name="Pohl T."/>
            <person name="Merkel B.J."/>
            <person name="Hornburger P."/>
            <person name="Mueller R.-W."/>
            <person name="Bruemmer F."/>
            <person name="Labrenz M."/>
            <person name="Spormann A.M."/>
            <person name="Op Den Camp H."/>
            <person name="Overmann J."/>
            <person name="Amann R."/>
            <person name="Jetten M.S.M."/>
            <person name="Mascher T."/>
            <person name="Medema M.H."/>
            <person name="Devos D.P."/>
            <person name="Kaster A.-K."/>
            <person name="Ovreas L."/>
            <person name="Rohde M."/>
            <person name="Galperin M.Y."/>
            <person name="Jogler C."/>
        </authorList>
    </citation>
    <scope>NUCLEOTIDE SEQUENCE [LARGE SCALE GENOMIC DNA]</scope>
    <source>
        <strain evidence="1 2">KOR42</strain>
    </source>
</reference>